<name>I7CF12_MYCHA</name>
<reference evidence="2" key="2">
    <citation type="submission" date="2012-07" db="EMBL/GenBank/DDBJ databases">
        <title>Complete genome sequence of 'Candidatus Mycoplasma haemolamae'.</title>
        <authorList>
            <person name="Guimaraes A.M.S."/>
            <person name="Toth B."/>
            <person name="Santos A.P."/>
            <person name="Nascimento N.C."/>
            <person name="Sojka J.E."/>
            <person name="Messick J.B."/>
        </authorList>
    </citation>
    <scope>NUCLEOTIDE SEQUENCE [LARGE SCALE GENOMIC DNA]</scope>
    <source>
        <strain evidence="2">Purdue</strain>
    </source>
</reference>
<dbReference type="HOGENOM" id="CLU_139119_0_0_14"/>
<accession>I7CF12</accession>
<evidence type="ECO:0000313" key="2">
    <source>
        <dbReference type="Proteomes" id="UP000006502"/>
    </source>
</evidence>
<sequence>MIGSKTILGIIGLGTVGGVGTTGVVYGPTAIEMIGIDDSELPEVEKGKSVTFKVSASGSSASLDCAGQAGSFVTLDIEKPKPDSQDYKEKLVCKRHNYERSPQKNEIKGSDGNSNFSCKRTFSKGIEQSFECSYPGKPLTISVKEESNDKFLAIQWS</sequence>
<reference evidence="1 2" key="1">
    <citation type="journal article" date="2012" name="J. Bacteriol.">
        <title>Genome Sequence of "Candidatus Mycoplasma haemolamae" Strain Purdue, a Red Blood Cell Pathogen of Alpacas (Vicugna pacos) and Llamas (Lama glama).</title>
        <authorList>
            <person name="Guimaraes A.M."/>
            <person name="Toth B."/>
            <person name="Santos A.P."/>
            <person name="do Nascimento N.C."/>
            <person name="Kritchevsky J.E."/>
            <person name="Messick J.B."/>
        </authorList>
    </citation>
    <scope>NUCLEOTIDE SEQUENCE [LARGE SCALE GENOMIC DNA]</scope>
    <source>
        <strain evidence="1 2">Purdue</strain>
    </source>
</reference>
<evidence type="ECO:0000313" key="1">
    <source>
        <dbReference type="EMBL" id="AFO51851.1"/>
    </source>
</evidence>
<protein>
    <submittedName>
        <fullName evidence="1">Uncharacterized protein</fullName>
    </submittedName>
</protein>
<dbReference type="EMBL" id="CP003731">
    <property type="protein sequence ID" value="AFO51851.1"/>
    <property type="molecule type" value="Genomic_DNA"/>
</dbReference>
<dbReference type="STRING" id="1212765.MHLP_01355"/>
<organism evidence="1 2">
    <name type="scientific">Mycoplasma haematolamae (strain Purdue)</name>
    <dbReference type="NCBI Taxonomy" id="1212765"/>
    <lineage>
        <taxon>Bacteria</taxon>
        <taxon>Bacillati</taxon>
        <taxon>Mycoplasmatota</taxon>
        <taxon>Mollicutes</taxon>
        <taxon>Mycoplasmataceae</taxon>
        <taxon>Mycoplasma</taxon>
    </lineage>
</organism>
<gene>
    <name evidence="1" type="ordered locus">MHLP_01355</name>
</gene>
<dbReference type="PATRIC" id="fig|1212765.3.peg.302"/>
<dbReference type="AlphaFoldDB" id="I7CF12"/>
<dbReference type="KEGG" id="mhl:MHLP_01355"/>
<keyword evidence="2" id="KW-1185">Reference proteome</keyword>
<dbReference type="Proteomes" id="UP000006502">
    <property type="component" value="Chromosome"/>
</dbReference>
<proteinExistence type="predicted"/>